<dbReference type="Pfam" id="PF13091">
    <property type="entry name" value="PLDc_2"/>
    <property type="match status" value="1"/>
</dbReference>
<dbReference type="InterPro" id="IPR001736">
    <property type="entry name" value="PLipase_D/transphosphatidylase"/>
</dbReference>
<feature type="region of interest" description="Disordered" evidence="1">
    <location>
        <begin position="544"/>
        <end position="565"/>
    </location>
</feature>
<dbReference type="SMART" id="SM00155">
    <property type="entry name" value="PLDc"/>
    <property type="match status" value="2"/>
</dbReference>
<organism evidence="3 4">
    <name type="scientific">Chaetoceros tenuissimus</name>
    <dbReference type="NCBI Taxonomy" id="426638"/>
    <lineage>
        <taxon>Eukaryota</taxon>
        <taxon>Sar</taxon>
        <taxon>Stramenopiles</taxon>
        <taxon>Ochrophyta</taxon>
        <taxon>Bacillariophyta</taxon>
        <taxon>Coscinodiscophyceae</taxon>
        <taxon>Chaetocerotophycidae</taxon>
        <taxon>Chaetocerotales</taxon>
        <taxon>Chaetocerotaceae</taxon>
        <taxon>Chaetoceros</taxon>
    </lineage>
</organism>
<dbReference type="PROSITE" id="PS50035">
    <property type="entry name" value="PLD"/>
    <property type="match status" value="2"/>
</dbReference>
<sequence>MGCNQSTLSAVADTEKKSKEEDVAPVVDKSSNGLTYVGEAVYQVLRTKHAKHHHTMWNVTNSKMIGSLQYTPDPKVFQNDSYATKGIENETHSNWFPEKMCEIMSKTTKWCDVMSLAAPDGKFREQFKIALKNIAKNAEGKDEPIIVRLMFGNIIGVPINCERVIRKLTEELPEDSNVKVWVGAWRHGATWNHTKLIAVDGKYLHVGGHNLWSDIYLKKDPVHDISLEMEGAAANDAHLYANTQWRWIEKKQGTFLGQILENVPDFLPLAAKSRVIISEYPKGVASEFAPYYETMVPEEEEDSPEGAVKTISVGRQGNLVKDDRPADDAFIAMIDSAQKIIHMSLQDLGPVSVAGIALPGTGWPKNYFDAMARAIWRGVDIEIILSNEKARSGYSNGWSAHDVASEIIKRVQKAHPEATDTQLRQIVEDNLRISFLRHKNGNKYNSGDEVANHAKYFIVDDICSYTGSQNLYVCDLAEWGVIIDDPVVTKQMLDDFWNPAWKASFYPGDCEVQDVMDGLKVDRDGEVINTYSVEGMKKMEAATKALAQKELPPDKDDYDESDEEK</sequence>
<dbReference type="AlphaFoldDB" id="A0AAD3D807"/>
<dbReference type="Proteomes" id="UP001054902">
    <property type="component" value="Unassembled WGS sequence"/>
</dbReference>
<reference evidence="3 4" key="1">
    <citation type="journal article" date="2021" name="Sci. Rep.">
        <title>The genome of the diatom Chaetoceros tenuissimus carries an ancient integrated fragment of an extant virus.</title>
        <authorList>
            <person name="Hongo Y."/>
            <person name="Kimura K."/>
            <person name="Takaki Y."/>
            <person name="Yoshida Y."/>
            <person name="Baba S."/>
            <person name="Kobayashi G."/>
            <person name="Nagasaki K."/>
            <person name="Hano T."/>
            <person name="Tomaru Y."/>
        </authorList>
    </citation>
    <scope>NUCLEOTIDE SEQUENCE [LARGE SCALE GENOMIC DNA]</scope>
    <source>
        <strain evidence="3 4">NIES-3715</strain>
    </source>
</reference>
<feature type="domain" description="PLD phosphodiesterase" evidence="2">
    <location>
        <begin position="188"/>
        <end position="211"/>
    </location>
</feature>
<dbReference type="GO" id="GO:0032049">
    <property type="term" value="P:cardiolipin biosynthetic process"/>
    <property type="evidence" value="ECO:0007669"/>
    <property type="project" value="UniProtKB-ARBA"/>
</dbReference>
<keyword evidence="4" id="KW-1185">Reference proteome</keyword>
<name>A0AAD3D807_9STRA</name>
<dbReference type="Gene3D" id="3.30.870.10">
    <property type="entry name" value="Endonuclease Chain A"/>
    <property type="match status" value="2"/>
</dbReference>
<dbReference type="EMBL" id="BLLK01000062">
    <property type="protein sequence ID" value="GFH58371.1"/>
    <property type="molecule type" value="Genomic_DNA"/>
</dbReference>
<dbReference type="PANTHER" id="PTHR21248:SF22">
    <property type="entry name" value="PHOSPHOLIPASE D"/>
    <property type="match status" value="1"/>
</dbReference>
<protein>
    <recommendedName>
        <fullName evidence="2">PLD phosphodiesterase domain-containing protein</fullName>
    </recommendedName>
</protein>
<feature type="compositionally biased region" description="Basic and acidic residues" evidence="1">
    <location>
        <begin position="13"/>
        <end position="22"/>
    </location>
</feature>
<gene>
    <name evidence="3" type="ORF">CTEN210_14847</name>
</gene>
<accession>A0AAD3D807</accession>
<feature type="domain" description="PLD phosphodiesterase" evidence="2">
    <location>
        <begin position="448"/>
        <end position="471"/>
    </location>
</feature>
<dbReference type="InterPro" id="IPR025202">
    <property type="entry name" value="PLD-like_dom"/>
</dbReference>
<proteinExistence type="predicted"/>
<evidence type="ECO:0000259" key="2">
    <source>
        <dbReference type="PROSITE" id="PS50035"/>
    </source>
</evidence>
<evidence type="ECO:0000313" key="4">
    <source>
        <dbReference type="Proteomes" id="UP001054902"/>
    </source>
</evidence>
<evidence type="ECO:0000256" key="1">
    <source>
        <dbReference type="SAM" id="MobiDB-lite"/>
    </source>
</evidence>
<dbReference type="PANTHER" id="PTHR21248">
    <property type="entry name" value="CARDIOLIPIN SYNTHASE"/>
    <property type="match status" value="1"/>
</dbReference>
<comment type="caution">
    <text evidence="3">The sequence shown here is derived from an EMBL/GenBank/DDBJ whole genome shotgun (WGS) entry which is preliminary data.</text>
</comment>
<dbReference type="GO" id="GO:0030572">
    <property type="term" value="F:phosphatidyltransferase activity"/>
    <property type="evidence" value="ECO:0007669"/>
    <property type="project" value="UniProtKB-ARBA"/>
</dbReference>
<feature type="region of interest" description="Disordered" evidence="1">
    <location>
        <begin position="1"/>
        <end position="24"/>
    </location>
</feature>
<dbReference type="SUPFAM" id="SSF56024">
    <property type="entry name" value="Phospholipase D/nuclease"/>
    <property type="match status" value="2"/>
</dbReference>
<evidence type="ECO:0000313" key="3">
    <source>
        <dbReference type="EMBL" id="GFH58371.1"/>
    </source>
</evidence>
<feature type="compositionally biased region" description="Acidic residues" evidence="1">
    <location>
        <begin position="556"/>
        <end position="565"/>
    </location>
</feature>